<feature type="transmembrane region" description="Helical" evidence="9">
    <location>
        <begin position="357"/>
        <end position="390"/>
    </location>
</feature>
<organism evidence="10 11">
    <name type="scientific">Nocardioides panzhihuensis</name>
    <dbReference type="NCBI Taxonomy" id="860243"/>
    <lineage>
        <taxon>Bacteria</taxon>
        <taxon>Bacillati</taxon>
        <taxon>Actinomycetota</taxon>
        <taxon>Actinomycetes</taxon>
        <taxon>Propionibacteriales</taxon>
        <taxon>Nocardioidaceae</taxon>
        <taxon>Nocardioides</taxon>
    </lineage>
</organism>
<accession>A0A7Z0DNW6</accession>
<gene>
    <name evidence="10" type="ORF">BJ988_003616</name>
</gene>
<sequence length="401" mass="42769">MNAAAADRPGDGPETTSAETGPSDDSTVDSGSAITADEPEPEPEESERDKRYGKPGPPFDRRSPYLFGLLLGFGLLTAYAASNLFTTMGSVILQVVVSLFIAAGINPMVVFLQRRGFPRPWAVLTVILGVLGALALFFVALVPVISDQIAKISANVPDWIEELQRNQRIQQLNDEYRILDKVQDYVASGDFVSSAFGGALGVGLAVINVLVTGFIVIVLTLYFIAAYDQTKNALYRLAPASRRDRVSKLGDRVFEGIGGYVSGAFIVALCAGLSTLVLLFAVGMGEYAVALAFVVMITDVIPMIGATIGAIIVCSITFATTDLKTGIIAVIFYIAYQQFENYVIYPRVMSRSVDVPGVVIVIAALVGASLLGVVGALLAIPTAAAILMLVREVYVRAQDQR</sequence>
<feature type="transmembrane region" description="Helical" evidence="9">
    <location>
        <begin position="121"/>
        <end position="145"/>
    </location>
</feature>
<dbReference type="GO" id="GO:0005886">
    <property type="term" value="C:plasma membrane"/>
    <property type="evidence" value="ECO:0007669"/>
    <property type="project" value="UniProtKB-SubCell"/>
</dbReference>
<comment type="subcellular location">
    <subcellularLocation>
        <location evidence="1">Cell membrane</location>
        <topology evidence="1">Multi-pass membrane protein</topology>
    </subcellularLocation>
</comment>
<dbReference type="InterPro" id="IPR002549">
    <property type="entry name" value="AI-2E-like"/>
</dbReference>
<feature type="compositionally biased region" description="Polar residues" evidence="8">
    <location>
        <begin position="14"/>
        <end position="33"/>
    </location>
</feature>
<feature type="transmembrane region" description="Helical" evidence="9">
    <location>
        <begin position="326"/>
        <end position="345"/>
    </location>
</feature>
<dbReference type="PANTHER" id="PTHR21716">
    <property type="entry name" value="TRANSMEMBRANE PROTEIN"/>
    <property type="match status" value="1"/>
</dbReference>
<dbReference type="Proteomes" id="UP000564496">
    <property type="component" value="Unassembled WGS sequence"/>
</dbReference>
<feature type="transmembrane region" description="Helical" evidence="9">
    <location>
        <begin position="65"/>
        <end position="85"/>
    </location>
</feature>
<evidence type="ECO:0000256" key="8">
    <source>
        <dbReference type="SAM" id="MobiDB-lite"/>
    </source>
</evidence>
<reference evidence="10 11" key="1">
    <citation type="submission" date="2020-07" db="EMBL/GenBank/DDBJ databases">
        <title>Sequencing the genomes of 1000 actinobacteria strains.</title>
        <authorList>
            <person name="Klenk H.-P."/>
        </authorList>
    </citation>
    <scope>NUCLEOTIDE SEQUENCE [LARGE SCALE GENOMIC DNA]</scope>
    <source>
        <strain evidence="10 11">DSM 26487</strain>
    </source>
</reference>
<evidence type="ECO:0000256" key="1">
    <source>
        <dbReference type="ARBA" id="ARBA00004651"/>
    </source>
</evidence>
<dbReference type="AlphaFoldDB" id="A0A7Z0DNW6"/>
<evidence type="ECO:0000256" key="2">
    <source>
        <dbReference type="ARBA" id="ARBA00009773"/>
    </source>
</evidence>
<keyword evidence="7 9" id="KW-0472">Membrane</keyword>
<feature type="compositionally biased region" description="Acidic residues" evidence="8">
    <location>
        <begin position="37"/>
        <end position="46"/>
    </location>
</feature>
<comment type="caution">
    <text evidence="10">The sequence shown here is derived from an EMBL/GenBank/DDBJ whole genome shotgun (WGS) entry which is preliminary data.</text>
</comment>
<evidence type="ECO:0000313" key="11">
    <source>
        <dbReference type="Proteomes" id="UP000564496"/>
    </source>
</evidence>
<dbReference type="GO" id="GO:0055085">
    <property type="term" value="P:transmembrane transport"/>
    <property type="evidence" value="ECO:0007669"/>
    <property type="project" value="TreeGrafter"/>
</dbReference>
<evidence type="ECO:0000256" key="9">
    <source>
        <dbReference type="SAM" id="Phobius"/>
    </source>
</evidence>
<evidence type="ECO:0000256" key="4">
    <source>
        <dbReference type="ARBA" id="ARBA00022475"/>
    </source>
</evidence>
<feature type="transmembrane region" description="Helical" evidence="9">
    <location>
        <begin position="257"/>
        <end position="281"/>
    </location>
</feature>
<feature type="region of interest" description="Disordered" evidence="8">
    <location>
        <begin position="1"/>
        <end position="57"/>
    </location>
</feature>
<evidence type="ECO:0000256" key="3">
    <source>
        <dbReference type="ARBA" id="ARBA00022448"/>
    </source>
</evidence>
<dbReference type="RefSeq" id="WP_179659285.1">
    <property type="nucleotide sequence ID" value="NZ_JACBZR010000001.1"/>
</dbReference>
<keyword evidence="11" id="KW-1185">Reference proteome</keyword>
<keyword evidence="3" id="KW-0813">Transport</keyword>
<keyword evidence="5 9" id="KW-0812">Transmembrane</keyword>
<protein>
    <submittedName>
        <fullName evidence="10">Putative PurR-regulated permease PerM</fullName>
    </submittedName>
</protein>
<feature type="transmembrane region" description="Helical" evidence="9">
    <location>
        <begin position="287"/>
        <end position="314"/>
    </location>
</feature>
<dbReference type="PANTHER" id="PTHR21716:SF53">
    <property type="entry name" value="PERMEASE PERM-RELATED"/>
    <property type="match status" value="1"/>
</dbReference>
<feature type="transmembrane region" description="Helical" evidence="9">
    <location>
        <begin position="91"/>
        <end position="112"/>
    </location>
</feature>
<dbReference type="EMBL" id="JACBZR010000001">
    <property type="protein sequence ID" value="NYI78968.1"/>
    <property type="molecule type" value="Genomic_DNA"/>
</dbReference>
<proteinExistence type="inferred from homology"/>
<comment type="similarity">
    <text evidence="2">Belongs to the autoinducer-2 exporter (AI-2E) (TC 2.A.86) family.</text>
</comment>
<keyword evidence="4" id="KW-1003">Cell membrane</keyword>
<evidence type="ECO:0000313" key="10">
    <source>
        <dbReference type="EMBL" id="NYI78968.1"/>
    </source>
</evidence>
<name>A0A7Z0DNW6_9ACTN</name>
<evidence type="ECO:0000256" key="5">
    <source>
        <dbReference type="ARBA" id="ARBA00022692"/>
    </source>
</evidence>
<evidence type="ECO:0000256" key="6">
    <source>
        <dbReference type="ARBA" id="ARBA00022989"/>
    </source>
</evidence>
<keyword evidence="6 9" id="KW-1133">Transmembrane helix</keyword>
<evidence type="ECO:0000256" key="7">
    <source>
        <dbReference type="ARBA" id="ARBA00023136"/>
    </source>
</evidence>
<feature type="transmembrane region" description="Helical" evidence="9">
    <location>
        <begin position="199"/>
        <end position="227"/>
    </location>
</feature>
<dbReference type="Pfam" id="PF01594">
    <property type="entry name" value="AI-2E_transport"/>
    <property type="match status" value="1"/>
</dbReference>